<sequence length="152" mass="16315">MARRTQAAGRRPRSLAACAPEPGEWADRGPVLPAISPLFSPFSSRSTGRGPCRNRAACDMLSPLLPCTAPLLTASSLPPPASATPVCPAISLRRRLDSVRGPLRRPQLYIQPHTLSRQLILFSLFCTRAVLRLGRSTQRATACPDSPCVCSA</sequence>
<reference evidence="2 3" key="1">
    <citation type="journal article" date="2021" name="Nat. Commun.">
        <title>Genetic determinants of endophytism in the Arabidopsis root mycobiome.</title>
        <authorList>
            <person name="Mesny F."/>
            <person name="Miyauchi S."/>
            <person name="Thiergart T."/>
            <person name="Pickel B."/>
            <person name="Atanasova L."/>
            <person name="Karlsson M."/>
            <person name="Huettel B."/>
            <person name="Barry K.W."/>
            <person name="Haridas S."/>
            <person name="Chen C."/>
            <person name="Bauer D."/>
            <person name="Andreopoulos W."/>
            <person name="Pangilinan J."/>
            <person name="LaButti K."/>
            <person name="Riley R."/>
            <person name="Lipzen A."/>
            <person name="Clum A."/>
            <person name="Drula E."/>
            <person name="Henrissat B."/>
            <person name="Kohler A."/>
            <person name="Grigoriev I.V."/>
            <person name="Martin F.M."/>
            <person name="Hacquard S."/>
        </authorList>
    </citation>
    <scope>NUCLEOTIDE SEQUENCE [LARGE SCALE GENOMIC DNA]</scope>
    <source>
        <strain evidence="2 3">MPI-SDFR-AT-0080</strain>
    </source>
</reference>
<evidence type="ECO:0000313" key="3">
    <source>
        <dbReference type="Proteomes" id="UP000774617"/>
    </source>
</evidence>
<keyword evidence="3" id="KW-1185">Reference proteome</keyword>
<feature type="region of interest" description="Disordered" evidence="1">
    <location>
        <begin position="1"/>
        <end position="20"/>
    </location>
</feature>
<accession>A0ABQ8GIA4</accession>
<dbReference type="EMBL" id="JAGTJR010000007">
    <property type="protein sequence ID" value="KAH7057004.1"/>
    <property type="molecule type" value="Genomic_DNA"/>
</dbReference>
<protein>
    <submittedName>
        <fullName evidence="2">Uncharacterized protein</fullName>
    </submittedName>
</protein>
<gene>
    <name evidence="2" type="ORF">B0J12DRAFT_400083</name>
</gene>
<comment type="caution">
    <text evidence="2">The sequence shown here is derived from an EMBL/GenBank/DDBJ whole genome shotgun (WGS) entry which is preliminary data.</text>
</comment>
<name>A0ABQ8GIA4_9PEZI</name>
<organism evidence="2 3">
    <name type="scientific">Macrophomina phaseolina</name>
    <dbReference type="NCBI Taxonomy" id="35725"/>
    <lineage>
        <taxon>Eukaryota</taxon>
        <taxon>Fungi</taxon>
        <taxon>Dikarya</taxon>
        <taxon>Ascomycota</taxon>
        <taxon>Pezizomycotina</taxon>
        <taxon>Dothideomycetes</taxon>
        <taxon>Dothideomycetes incertae sedis</taxon>
        <taxon>Botryosphaeriales</taxon>
        <taxon>Botryosphaeriaceae</taxon>
        <taxon>Macrophomina</taxon>
    </lineage>
</organism>
<evidence type="ECO:0000256" key="1">
    <source>
        <dbReference type="SAM" id="MobiDB-lite"/>
    </source>
</evidence>
<evidence type="ECO:0000313" key="2">
    <source>
        <dbReference type="EMBL" id="KAH7057004.1"/>
    </source>
</evidence>
<dbReference type="Proteomes" id="UP000774617">
    <property type="component" value="Unassembled WGS sequence"/>
</dbReference>
<proteinExistence type="predicted"/>